<feature type="transmembrane region" description="Helical" evidence="7">
    <location>
        <begin position="502"/>
        <end position="521"/>
    </location>
</feature>
<evidence type="ECO:0000256" key="7">
    <source>
        <dbReference type="SAM" id="Phobius"/>
    </source>
</evidence>
<comment type="caution">
    <text evidence="9">The sequence shown here is derived from an EMBL/GenBank/DDBJ whole genome shotgun (WGS) entry which is preliminary data.</text>
</comment>
<feature type="transmembrane region" description="Helical" evidence="7">
    <location>
        <begin position="555"/>
        <end position="572"/>
    </location>
</feature>
<feature type="domain" description="SSD" evidence="8">
    <location>
        <begin position="182"/>
        <end position="324"/>
    </location>
</feature>
<feature type="transmembrane region" description="Helical" evidence="7">
    <location>
        <begin position="626"/>
        <end position="645"/>
    </location>
</feature>
<dbReference type="PANTHER" id="PTHR33406">
    <property type="entry name" value="MEMBRANE PROTEIN MJ1562-RELATED"/>
    <property type="match status" value="1"/>
</dbReference>
<dbReference type="Proteomes" id="UP001500967">
    <property type="component" value="Unassembled WGS sequence"/>
</dbReference>
<evidence type="ECO:0000259" key="8">
    <source>
        <dbReference type="PROSITE" id="PS50156"/>
    </source>
</evidence>
<evidence type="ECO:0000256" key="6">
    <source>
        <dbReference type="ARBA" id="ARBA00023136"/>
    </source>
</evidence>
<feature type="transmembrane region" description="Helical" evidence="7">
    <location>
        <begin position="593"/>
        <end position="620"/>
    </location>
</feature>
<feature type="transmembrane region" description="Helical" evidence="7">
    <location>
        <begin position="200"/>
        <end position="220"/>
    </location>
</feature>
<gene>
    <name evidence="9" type="ORF">GCM10009539_27790</name>
</gene>
<name>A0ABN0U760_9ACTN</name>
<evidence type="ECO:0000313" key="9">
    <source>
        <dbReference type="EMBL" id="GAA0240900.1"/>
    </source>
</evidence>
<organism evidence="9 10">
    <name type="scientific">Cryptosporangium japonicum</name>
    <dbReference type="NCBI Taxonomy" id="80872"/>
    <lineage>
        <taxon>Bacteria</taxon>
        <taxon>Bacillati</taxon>
        <taxon>Actinomycetota</taxon>
        <taxon>Actinomycetes</taxon>
        <taxon>Cryptosporangiales</taxon>
        <taxon>Cryptosporangiaceae</taxon>
        <taxon>Cryptosporangium</taxon>
    </lineage>
</organism>
<feature type="transmembrane region" description="Helical" evidence="7">
    <location>
        <begin position="175"/>
        <end position="193"/>
    </location>
</feature>
<keyword evidence="6 7" id="KW-0472">Membrane</keyword>
<evidence type="ECO:0000256" key="2">
    <source>
        <dbReference type="ARBA" id="ARBA00010157"/>
    </source>
</evidence>
<evidence type="ECO:0000256" key="5">
    <source>
        <dbReference type="ARBA" id="ARBA00022989"/>
    </source>
</evidence>
<accession>A0ABN0U760</accession>
<dbReference type="InterPro" id="IPR000731">
    <property type="entry name" value="SSD"/>
</dbReference>
<keyword evidence="3" id="KW-1003">Cell membrane</keyword>
<sequence>MESVLYRLGRACFRRRRLTLAVWALVLAALGVGAATLSGPTDDAVSLPGTESWRALEVVEAEFGVDSSARVVFTASGDSVLTGPDQRSAVRAAVAALRNAPRVAAVSDPYEAGTVAPDGRTAYATVTYPVHATDIGAADRDALRDAGNTARRAGLGVEYAGEVTEAEEASGGTELLGLAVAAVILLVTFRSVVAAGLPLLTAIVGVTAGTLGITIATGFLDLPSNTAALATMLGLAVGIDYALFLLSRYRHELAAGRDRDDAAGRAVGSAGTAVVFAGLTVVVALAALAVVGIPLLAAMGVAAAGTVAVAVVLSLTLLPALFGVAGRRIGPRAGAGGRGERWTRSVVGHRIVASVLCVVVVGLLAAPALDLRTALSDDGTAPADSTQRKAYDQLAAGFGAGVNGPLLVVVRGADAPAVSARAQRVVAGLDGVVVATPPTVNRTGDTAMFTVLPATGPTSEATRELVHTIRAERARLTGGATLAVTGRTAVDVDVSEKLNRALWPYLAIVLGLAFVLLTVMLRSVLIPVKAVLGFLMSVAASFGVLVLVLPSPLDSFLPIFLVGVLFGLAMDYEVFLVTRVREEHLRGAPPDDAVVVGTGYSARVVTAAALIMISIFASFIPSGDGIIRSLGVGLAVGVAVDALLVRMTLGPAVLSLFGRAVWWLPPWLARFLPNGGVRHL</sequence>
<evidence type="ECO:0000256" key="1">
    <source>
        <dbReference type="ARBA" id="ARBA00004651"/>
    </source>
</evidence>
<dbReference type="RefSeq" id="WP_344649208.1">
    <property type="nucleotide sequence ID" value="NZ_BAAAGX010000010.1"/>
</dbReference>
<dbReference type="Gene3D" id="1.20.1640.10">
    <property type="entry name" value="Multidrug efflux transporter AcrB transmembrane domain"/>
    <property type="match status" value="2"/>
</dbReference>
<keyword evidence="10" id="KW-1185">Reference proteome</keyword>
<keyword evidence="4 7" id="KW-0812">Transmembrane</keyword>
<evidence type="ECO:0000256" key="3">
    <source>
        <dbReference type="ARBA" id="ARBA00022475"/>
    </source>
</evidence>
<reference evidence="9 10" key="1">
    <citation type="journal article" date="2019" name="Int. J. Syst. Evol. Microbiol.">
        <title>The Global Catalogue of Microorganisms (GCM) 10K type strain sequencing project: providing services to taxonomists for standard genome sequencing and annotation.</title>
        <authorList>
            <consortium name="The Broad Institute Genomics Platform"/>
            <consortium name="The Broad Institute Genome Sequencing Center for Infectious Disease"/>
            <person name="Wu L."/>
            <person name="Ma J."/>
        </authorList>
    </citation>
    <scope>NUCLEOTIDE SEQUENCE [LARGE SCALE GENOMIC DNA]</scope>
    <source>
        <strain evidence="9 10">JCM 10425</strain>
    </source>
</reference>
<dbReference type="SUPFAM" id="SSF82866">
    <property type="entry name" value="Multidrug efflux transporter AcrB transmembrane domain"/>
    <property type="match status" value="2"/>
</dbReference>
<feature type="transmembrane region" description="Helical" evidence="7">
    <location>
        <begin position="528"/>
        <end position="549"/>
    </location>
</feature>
<proteinExistence type="inferred from homology"/>
<dbReference type="PROSITE" id="PS50156">
    <property type="entry name" value="SSD"/>
    <property type="match status" value="1"/>
</dbReference>
<dbReference type="PANTHER" id="PTHR33406:SF11">
    <property type="entry name" value="MEMBRANE PROTEIN SCO6666-RELATED"/>
    <property type="match status" value="1"/>
</dbReference>
<protein>
    <submittedName>
        <fullName evidence="9">MMPL family transporter</fullName>
    </submittedName>
</protein>
<comment type="subcellular location">
    <subcellularLocation>
        <location evidence="1">Cell membrane</location>
        <topology evidence="1">Multi-pass membrane protein</topology>
    </subcellularLocation>
</comment>
<dbReference type="Pfam" id="PF03176">
    <property type="entry name" value="MMPL"/>
    <property type="match status" value="2"/>
</dbReference>
<comment type="similarity">
    <text evidence="2">Belongs to the resistance-nodulation-cell division (RND) (TC 2.A.6) family. MmpL subfamily.</text>
</comment>
<keyword evidence="5 7" id="KW-1133">Transmembrane helix</keyword>
<feature type="transmembrane region" description="Helical" evidence="7">
    <location>
        <begin position="347"/>
        <end position="369"/>
    </location>
</feature>
<evidence type="ECO:0000313" key="10">
    <source>
        <dbReference type="Proteomes" id="UP001500967"/>
    </source>
</evidence>
<dbReference type="EMBL" id="BAAAGX010000010">
    <property type="protein sequence ID" value="GAA0240900.1"/>
    <property type="molecule type" value="Genomic_DNA"/>
</dbReference>
<feature type="transmembrane region" description="Helical" evidence="7">
    <location>
        <begin position="226"/>
        <end position="246"/>
    </location>
</feature>
<feature type="transmembrane region" description="Helical" evidence="7">
    <location>
        <begin position="301"/>
        <end position="326"/>
    </location>
</feature>
<dbReference type="InterPro" id="IPR050545">
    <property type="entry name" value="Mycobact_MmpL"/>
</dbReference>
<evidence type="ECO:0000256" key="4">
    <source>
        <dbReference type="ARBA" id="ARBA00022692"/>
    </source>
</evidence>
<dbReference type="InterPro" id="IPR004869">
    <property type="entry name" value="MMPL_dom"/>
</dbReference>
<feature type="transmembrane region" description="Helical" evidence="7">
    <location>
        <begin position="267"/>
        <end position="295"/>
    </location>
</feature>